<dbReference type="EMBL" id="MCFA01000035">
    <property type="protein sequence ID" value="ORY14129.1"/>
    <property type="molecule type" value="Genomic_DNA"/>
</dbReference>
<keyword evidence="3" id="KW-1185">Reference proteome</keyword>
<feature type="transmembrane region" description="Helical" evidence="1">
    <location>
        <begin position="53"/>
        <end position="77"/>
    </location>
</feature>
<dbReference type="Proteomes" id="UP000193144">
    <property type="component" value="Unassembled WGS sequence"/>
</dbReference>
<sequence>MYKGNSWGGGHAVTHTAIPQSEDGFANHGYSSFQMHEPPPKLRKRSRFMAAVWDWWLLEIFCLILSVVAMAGLVFILRKYNDKPIDEWPWSISPNSVLAVFSTVIKTLALLPIADCLGQLKWTWFARGSQPLLDFETFDSASRGIIGSIFLLWRLKFMHIASIGCIVTILAIAVEPLTQQTLSQPTRMIPVAGAKANVQRAQNYTISKDGIQDGDDYLQAPNSLIGALYIGLYTPLDHAVPFPDPGCSTGNCTFDDYQSLGICQETKDVTEQRDSTCAPCIAKNKTDTCHLACGMTSSFLNVTTLPGRIKSPSSPDIQSPSLGFQEMNWPIANVLMNYRSNYWNPNDIGRPENNHTAQMVFNDTRMWETVFFFCAQVFSTNETNGKAITTIVSSSAKTTNDSSVPAHASGAQQVTIHAKTVGKEEQEDDEYVIDPDAFFATSRAIYNAFTGGVGWGGIVVTSTEVGRVLGTIIDQNPPKKGKPEPPTPNNYTALPVIMENVARAMSNDIKSHPGNGTAVLLHEGIAYSLESFIKVDWVWMSLLFATVPLSILLLALTMVQSSMTHTAVWKTSSLPGLQILGPGTKSSLGKVEGLGVMENRAQEVRVALEQRNDGWGFAGR</sequence>
<accession>A0A1Y1ZV51</accession>
<keyword evidence="1" id="KW-1133">Transmembrane helix</keyword>
<evidence type="ECO:0000256" key="1">
    <source>
        <dbReference type="SAM" id="Phobius"/>
    </source>
</evidence>
<organism evidence="2 3">
    <name type="scientific">Clohesyomyces aquaticus</name>
    <dbReference type="NCBI Taxonomy" id="1231657"/>
    <lineage>
        <taxon>Eukaryota</taxon>
        <taxon>Fungi</taxon>
        <taxon>Dikarya</taxon>
        <taxon>Ascomycota</taxon>
        <taxon>Pezizomycotina</taxon>
        <taxon>Dothideomycetes</taxon>
        <taxon>Pleosporomycetidae</taxon>
        <taxon>Pleosporales</taxon>
        <taxon>Lindgomycetaceae</taxon>
        <taxon>Clohesyomyces</taxon>
    </lineage>
</organism>
<gene>
    <name evidence="2" type="ORF">BCR34DRAFT_560692</name>
</gene>
<keyword evidence="1" id="KW-0472">Membrane</keyword>
<dbReference type="Pfam" id="PF11374">
    <property type="entry name" value="DUF3176"/>
    <property type="match status" value="1"/>
</dbReference>
<reference evidence="2 3" key="1">
    <citation type="submission" date="2016-07" db="EMBL/GenBank/DDBJ databases">
        <title>Pervasive Adenine N6-methylation of Active Genes in Fungi.</title>
        <authorList>
            <consortium name="DOE Joint Genome Institute"/>
            <person name="Mondo S.J."/>
            <person name="Dannebaum R.O."/>
            <person name="Kuo R.C."/>
            <person name="Labutti K."/>
            <person name="Haridas S."/>
            <person name="Kuo A."/>
            <person name="Salamov A."/>
            <person name="Ahrendt S.R."/>
            <person name="Lipzen A."/>
            <person name="Sullivan W."/>
            <person name="Andreopoulos W.B."/>
            <person name="Clum A."/>
            <person name="Lindquist E."/>
            <person name="Daum C."/>
            <person name="Ramamoorthy G.K."/>
            <person name="Gryganskyi A."/>
            <person name="Culley D."/>
            <person name="Magnuson J.K."/>
            <person name="James T.Y."/>
            <person name="O'Malley M.A."/>
            <person name="Stajich J.E."/>
            <person name="Spatafora J.W."/>
            <person name="Visel A."/>
            <person name="Grigoriev I.V."/>
        </authorList>
    </citation>
    <scope>NUCLEOTIDE SEQUENCE [LARGE SCALE GENOMIC DNA]</scope>
    <source>
        <strain evidence="2 3">CBS 115471</strain>
    </source>
</reference>
<dbReference type="InterPro" id="IPR021514">
    <property type="entry name" value="DUF3176"/>
</dbReference>
<dbReference type="STRING" id="1231657.A0A1Y1ZV51"/>
<dbReference type="AlphaFoldDB" id="A0A1Y1ZV51"/>
<feature type="transmembrane region" description="Helical" evidence="1">
    <location>
        <begin position="537"/>
        <end position="556"/>
    </location>
</feature>
<feature type="transmembrane region" description="Helical" evidence="1">
    <location>
        <begin position="157"/>
        <end position="174"/>
    </location>
</feature>
<evidence type="ECO:0000313" key="2">
    <source>
        <dbReference type="EMBL" id="ORY14129.1"/>
    </source>
</evidence>
<proteinExistence type="predicted"/>
<protein>
    <submittedName>
        <fullName evidence="2">Uncharacterized protein</fullName>
    </submittedName>
</protein>
<keyword evidence="1" id="KW-0812">Transmembrane</keyword>
<dbReference type="OrthoDB" id="5376804at2759"/>
<evidence type="ECO:0000313" key="3">
    <source>
        <dbReference type="Proteomes" id="UP000193144"/>
    </source>
</evidence>
<dbReference type="PANTHER" id="PTHR35394:SF5">
    <property type="entry name" value="DUF3176 DOMAIN-CONTAINING PROTEIN"/>
    <property type="match status" value="1"/>
</dbReference>
<name>A0A1Y1ZV51_9PLEO</name>
<dbReference type="PANTHER" id="PTHR35394">
    <property type="entry name" value="DUF3176 DOMAIN-CONTAINING PROTEIN"/>
    <property type="match status" value="1"/>
</dbReference>
<comment type="caution">
    <text evidence="2">The sequence shown here is derived from an EMBL/GenBank/DDBJ whole genome shotgun (WGS) entry which is preliminary data.</text>
</comment>